<feature type="chain" id="PRO_5031081876" evidence="3">
    <location>
        <begin position="22"/>
        <end position="332"/>
    </location>
</feature>
<keyword evidence="5" id="KW-1185">Reference proteome</keyword>
<evidence type="ECO:0000313" key="5">
    <source>
        <dbReference type="Proteomes" id="UP000523161"/>
    </source>
</evidence>
<feature type="signal peptide" evidence="3">
    <location>
        <begin position="1"/>
        <end position="21"/>
    </location>
</feature>
<evidence type="ECO:0000256" key="3">
    <source>
        <dbReference type="SAM" id="SignalP"/>
    </source>
</evidence>
<dbReference type="AlphaFoldDB" id="A0A7Y5AR59"/>
<keyword evidence="1 3" id="KW-0732">Signal</keyword>
<dbReference type="SUPFAM" id="SSF53474">
    <property type="entry name" value="alpha/beta-Hydrolases"/>
    <property type="match status" value="1"/>
</dbReference>
<dbReference type="GO" id="GO:0016787">
    <property type="term" value="F:hydrolase activity"/>
    <property type="evidence" value="ECO:0007669"/>
    <property type="project" value="UniProtKB-KW"/>
</dbReference>
<dbReference type="RefSeq" id="WP_173501262.1">
    <property type="nucleotide sequence ID" value="NZ_JABSOD010000009.1"/>
</dbReference>
<dbReference type="PANTHER" id="PTHR42972">
    <property type="entry name" value="TOL-PAL SYSTEM PROTEIN TOLB"/>
    <property type="match status" value="1"/>
</dbReference>
<dbReference type="EMBL" id="JABSOD010000009">
    <property type="protein sequence ID" value="NRQ43015.1"/>
    <property type="molecule type" value="Genomic_DNA"/>
</dbReference>
<dbReference type="PANTHER" id="PTHR42972:SF8">
    <property type="entry name" value="POLYHYDROXYBUTYRATE DEPOLYMERASE"/>
    <property type="match status" value="1"/>
</dbReference>
<evidence type="ECO:0000256" key="1">
    <source>
        <dbReference type="ARBA" id="ARBA00022729"/>
    </source>
</evidence>
<sequence>MSAIKLLNLALLSALSLPLVANDTTVPELALADNITLSGLSSGAYFAGQYHLAFAEQVDGVAMLAGGPVYCAQNSLGLALEHCFNKDSSQPDLSSINQYLQTQRDAAKLAPLSAIADDKVWIFHGSKDATVHPKLALALHKQYQLWVKPENIALINDRAFGHTFPTSAPYSDSCSLSETPFLAGCDYDAAGQLLTHLLGKLQSAGTTATGSLLQINQHQLSAAAKTTLAETGYLYVPQSCADGQPCRLHVSFHGCKQNAQSVGEAYVSGTGLNNYADSNNLVILYPQTTASSLNPFNPNACWDWWGYTGANYATKDGMQLQAVHQLVQALGR</sequence>
<dbReference type="InterPro" id="IPR010126">
    <property type="entry name" value="Esterase_phb"/>
</dbReference>
<keyword evidence="2" id="KW-0378">Hydrolase</keyword>
<dbReference type="Gene3D" id="3.40.50.1820">
    <property type="entry name" value="alpha/beta hydrolase"/>
    <property type="match status" value="2"/>
</dbReference>
<evidence type="ECO:0000256" key="2">
    <source>
        <dbReference type="ARBA" id="ARBA00022801"/>
    </source>
</evidence>
<dbReference type="Pfam" id="PF10503">
    <property type="entry name" value="Esterase_PHB"/>
    <property type="match status" value="1"/>
</dbReference>
<protein>
    <submittedName>
        <fullName evidence="4">Polyhydroxybutyrate depolymerase</fullName>
    </submittedName>
</protein>
<dbReference type="GO" id="GO:0005576">
    <property type="term" value="C:extracellular region"/>
    <property type="evidence" value="ECO:0007669"/>
    <property type="project" value="InterPro"/>
</dbReference>
<proteinExistence type="predicted"/>
<gene>
    <name evidence="4" type="ORF">HRH59_10665</name>
</gene>
<accession>A0A7Y5AR59</accession>
<dbReference type="Proteomes" id="UP000523161">
    <property type="component" value="Unassembled WGS sequence"/>
</dbReference>
<name>A0A7Y5AR59_9GAMM</name>
<reference evidence="4 5" key="1">
    <citation type="submission" date="2020-06" db="EMBL/GenBank/DDBJ databases">
        <title>Rheinheimera sp. nov., a marine bacterium isolated from coastal.</title>
        <authorList>
            <person name="Yu Q."/>
            <person name="Qi Y."/>
            <person name="Pu J."/>
        </authorList>
    </citation>
    <scope>NUCLEOTIDE SEQUENCE [LARGE SCALE GENOMIC DNA]</scope>
    <source>
        <strain evidence="4 5">YQF-2</strain>
    </source>
</reference>
<organism evidence="4 5">
    <name type="scientific">Rheinheimera lutimaris</name>
    <dbReference type="NCBI Taxonomy" id="2740584"/>
    <lineage>
        <taxon>Bacteria</taxon>
        <taxon>Pseudomonadati</taxon>
        <taxon>Pseudomonadota</taxon>
        <taxon>Gammaproteobacteria</taxon>
        <taxon>Chromatiales</taxon>
        <taxon>Chromatiaceae</taxon>
        <taxon>Rheinheimera</taxon>
    </lineage>
</organism>
<dbReference type="InterPro" id="IPR029058">
    <property type="entry name" value="AB_hydrolase_fold"/>
</dbReference>
<evidence type="ECO:0000313" key="4">
    <source>
        <dbReference type="EMBL" id="NRQ43015.1"/>
    </source>
</evidence>
<comment type="caution">
    <text evidence="4">The sequence shown here is derived from an EMBL/GenBank/DDBJ whole genome shotgun (WGS) entry which is preliminary data.</text>
</comment>